<proteinExistence type="predicted"/>
<reference evidence="1" key="1">
    <citation type="submission" date="2020-04" db="EMBL/GenBank/DDBJ databases">
        <authorList>
            <person name="Chiriac C."/>
            <person name="Salcher M."/>
            <person name="Ghai R."/>
            <person name="Kavagutti S V."/>
        </authorList>
    </citation>
    <scope>NUCLEOTIDE SEQUENCE</scope>
</reference>
<name>A0A6J5KVA7_9CAUD</name>
<protein>
    <submittedName>
        <fullName evidence="1">Uncharacterized protein</fullName>
    </submittedName>
</protein>
<accession>A0A6J5KVA7</accession>
<gene>
    <name evidence="1" type="ORF">UFOVP53_39</name>
</gene>
<sequence>MVLKRSLNESERFGLTQQEIEIAEKFLRKNKTAGALKQLEAVKVYELYMVGCSFAEISAQFPQHEMGAIILTAAMQEWAADRERMHSTLRDRVKAKVVKSVIEQTDFLTAMLSVASAEHMKQMRDYILDPNAPKPSLRITSIKDYKEITETLSKLVQGATPSMKDNKASAMFDALAPKEPKKIIEQPKEQELDLDALLRQEEED</sequence>
<organism evidence="1">
    <name type="scientific">uncultured Caudovirales phage</name>
    <dbReference type="NCBI Taxonomy" id="2100421"/>
    <lineage>
        <taxon>Viruses</taxon>
        <taxon>Duplodnaviria</taxon>
        <taxon>Heunggongvirae</taxon>
        <taxon>Uroviricota</taxon>
        <taxon>Caudoviricetes</taxon>
        <taxon>Peduoviridae</taxon>
        <taxon>Maltschvirus</taxon>
        <taxon>Maltschvirus maltsch</taxon>
    </lineage>
</organism>
<evidence type="ECO:0000313" key="1">
    <source>
        <dbReference type="EMBL" id="CAB4124897.1"/>
    </source>
</evidence>
<dbReference type="EMBL" id="LR796189">
    <property type="protein sequence ID" value="CAB4124897.1"/>
    <property type="molecule type" value="Genomic_DNA"/>
</dbReference>